<feature type="domain" description="ATPase BadF/BadG/BcrA/BcrD type" evidence="1">
    <location>
        <begin position="6"/>
        <end position="255"/>
    </location>
</feature>
<evidence type="ECO:0000259" key="1">
    <source>
        <dbReference type="Pfam" id="PF01869"/>
    </source>
</evidence>
<evidence type="ECO:0000313" key="6">
    <source>
        <dbReference type="Proteomes" id="UP000183039"/>
    </source>
</evidence>
<dbReference type="InterPro" id="IPR002731">
    <property type="entry name" value="ATPase_BadF"/>
</dbReference>
<evidence type="ECO:0000313" key="4">
    <source>
        <dbReference type="EMBL" id="OJG90966.1"/>
    </source>
</evidence>
<dbReference type="CDD" id="cd24035">
    <property type="entry name" value="ASKHA_NBD_O66634-like_rpt2"/>
    <property type="match status" value="1"/>
</dbReference>
<protein>
    <submittedName>
        <fullName evidence="3 4">2-hydroxyglutaryl-CoA dehydratase</fullName>
    </submittedName>
</protein>
<dbReference type="OrthoDB" id="9802715at2"/>
<dbReference type="KEGG" id="ess:ATZ33_01515"/>
<dbReference type="PANTHER" id="PTHR32329">
    <property type="entry name" value="BIFUNCTIONAL PROTEIN [INCLUDES 2-HYDROXYACYL-COA DEHYDRATASE (N-TER) AND ITS ACTIVATOR DOMAIN (C_TERM)-RELATED"/>
    <property type="match status" value="1"/>
</dbReference>
<dbReference type="CDD" id="cd24034">
    <property type="entry name" value="ASKHA_NBD_O66634-like_rpt1"/>
    <property type="match status" value="1"/>
</dbReference>
<feature type="domain" description="ATPase BadF/BadG/BcrA/BcrD type" evidence="1">
    <location>
        <begin position="321"/>
        <end position="575"/>
    </location>
</feature>
<name>A0A0S3K769_9ENTE</name>
<accession>A0A0S3K769</accession>
<keyword evidence="5" id="KW-1185">Reference proteome</keyword>
<evidence type="ECO:0000313" key="5">
    <source>
        <dbReference type="Proteomes" id="UP000065511"/>
    </source>
</evidence>
<evidence type="ECO:0000259" key="2">
    <source>
        <dbReference type="Pfam" id="PF09989"/>
    </source>
</evidence>
<dbReference type="RefSeq" id="WP_071878265.1">
    <property type="nucleotide sequence ID" value="NZ_JXLC01000017.1"/>
</dbReference>
<dbReference type="Proteomes" id="UP000183039">
    <property type="component" value="Unassembled WGS sequence"/>
</dbReference>
<dbReference type="EMBL" id="CP013614">
    <property type="protein sequence ID" value="ALS00103.1"/>
    <property type="molecule type" value="Genomic_DNA"/>
</dbReference>
<dbReference type="EMBL" id="JXLC01000017">
    <property type="protein sequence ID" value="OJG90966.1"/>
    <property type="molecule type" value="Genomic_DNA"/>
</dbReference>
<sequence length="1415" mass="157147">MTIRAGIDVGSTTVKLVIIDEEKHTKFAKYERHYSDVKAATEKVLNEAMNELGEKTPITMTITGSGGMGLADVLNISFVQEVIACTKTVEEIIPETDVAIELGGEDAKITFFEGALEQRMNGSCAGGTGAFIDQMAVLLKTDANGVNELAKNYQTIYPIASRCGVFAKTDVQPLINEGAAKEDIAASIFQAVVNQTIAGLAAGRKIRGKIAFLGGPLFFMSELRKRFIETLDVKPEDVIFPENPQLFVAMGAAIYSEGANPTTLEELIHRLTNGDQEQLKPTDTLEPLFQDDTQLKEFRARHNQAKAQEKLLSEHHGVAFLGIDAGSTTTKVTLIDEDGNLLFSFYGNNQGQPLETTMTVLKDLYQQLPKDVFIGKSAVTGYGEHLIKNALKVDIGEVETMAHYKAANHFQPGVDFILDIGGQDMKAMTIKDGVLSSIQLNEACSSGCGSFIETFAKSLNFDVKDFAIEALSSKAPVDLGSRCTVFMNSKVKQVQKEGASVGDISAGLSYSVIKNAIYKVIKVRRPEELGKKIVCQGGTFYNEAVLRAFEMISEREVVRPSIAGLMGAYGAALIALENYELGQETTILGLDELDTFTADKEFTHCGLCENNCMMTVTIFSDGRQFITGNRCERGTRIKVKKEDRKVNLVDYKYRKLFKYRPLKEKDAVHGRIGIPRVLNMYENYPLWHTFFTDLGFRVELSPRSNKELYEQGMETIPSDTACYPAKISHGHIQALIDSKVPMIFYPGVVFERQESAEADNHFNCPIVQSYPDVIRNNVDDIRDGKVDYRNPYINLANEASVAKVLSETFADLGISAEQVTQALRHGYEELDAFKEDVRNKGEETLVMLNQKGEKGIVLSGRPYHLDPEINHGIADVITQEGFHVLTEDCVSHLSDVGNLRVVNQWVYHSRLYAAARVVAKSKNLELVQLNSFGCGLDAVTTDQVEEIMDQYGKIYTVLKIDEGSNLGAIRIRLRSLKAAVGEREKMDFQPKLQHEEPEKIIFTKEMKKTHTLLLPMLSPIHQSGLVDVALQASGYNVVCLPADDREAVNVGLKYVNNDACYPAIISIGQLVEALESGEYDLEHVSVMMTQTGGGCRATNYIPLLRKALNDAGFPQVPVVSVSMGNKGVESNPGFKFTLPMLKRVAVAFLYGDLFERVVYRTRPYETETGMIDALHAKWLKQIEKNVRNGSLSLFNRNMKKIIKEFDEVPLHQIKKPKVGVVGEILVKYSPTANNDIVRLLEAEGAEAVVPDIVGFMNYSLYNQIWKYDNMGMSKQSKNLAQFAIRIIEYVEKPMDKALRNSKRFEGLSSIHELAEDAGKILSIGNHTGEGWFLTGEMIELLKSDVNNIVCMQPFGCLPNHVVGKGVTKELRRQYPKANIAPIDYDPGVSLVNQLNRIRLMMATANKMLEEEKIRS</sequence>
<dbReference type="InterPro" id="IPR043129">
    <property type="entry name" value="ATPase_NBD"/>
</dbReference>
<dbReference type="PANTHER" id="PTHR32329:SF4">
    <property type="entry name" value="ACTIVATOR OF 2-HYDROXYACYL-COA DEHYDRATASE"/>
    <property type="match status" value="1"/>
</dbReference>
<evidence type="ECO:0000313" key="3">
    <source>
        <dbReference type="EMBL" id="ALS00103.1"/>
    </source>
</evidence>
<organism evidence="4 6">
    <name type="scientific">Enterococcus silesiacus</name>
    <dbReference type="NCBI Taxonomy" id="332949"/>
    <lineage>
        <taxon>Bacteria</taxon>
        <taxon>Bacillati</taxon>
        <taxon>Bacillota</taxon>
        <taxon>Bacilli</taxon>
        <taxon>Lactobacillales</taxon>
        <taxon>Enterococcaceae</taxon>
        <taxon>Enterococcus</taxon>
    </lineage>
</organism>
<dbReference type="Pfam" id="PF01869">
    <property type="entry name" value="BcrAD_BadFG"/>
    <property type="match status" value="2"/>
</dbReference>
<reference evidence="3 5" key="2">
    <citation type="submission" date="2015-12" db="EMBL/GenBank/DDBJ databases">
        <authorList>
            <person name="Lauer A."/>
            <person name="Humrighouse B."/>
            <person name="Loparev V."/>
            <person name="Shewmaker P.L."/>
            <person name="Whitney A.M."/>
            <person name="McLaughlin R.W."/>
        </authorList>
    </citation>
    <scope>NUCLEOTIDE SEQUENCE [LARGE SCALE GENOMIC DNA]</scope>
    <source>
        <strain evidence="3 5">LMG 23085</strain>
    </source>
</reference>
<feature type="domain" description="DUF2229" evidence="2">
    <location>
        <begin position="671"/>
        <end position="890"/>
    </location>
</feature>
<proteinExistence type="predicted"/>
<dbReference type="InterPro" id="IPR051805">
    <property type="entry name" value="Dehydratase_Activator_Redct"/>
</dbReference>
<dbReference type="Pfam" id="PF09989">
    <property type="entry name" value="DUF2229"/>
    <property type="match status" value="1"/>
</dbReference>
<reference evidence="4 6" key="1">
    <citation type="submission" date="2014-12" db="EMBL/GenBank/DDBJ databases">
        <title>Draft genome sequences of 29 type strains of Enterococci.</title>
        <authorList>
            <person name="Zhong Z."/>
            <person name="Sun Z."/>
            <person name="Liu W."/>
            <person name="Zhang W."/>
            <person name="Zhang H."/>
        </authorList>
    </citation>
    <scope>NUCLEOTIDE SEQUENCE [LARGE SCALE GENOMIC DNA]</scope>
    <source>
        <strain evidence="4 6">DSM 22801</strain>
    </source>
</reference>
<dbReference type="Gene3D" id="3.30.420.40">
    <property type="match status" value="4"/>
</dbReference>
<gene>
    <name evidence="3" type="ORF">ATZ33_01515</name>
    <name evidence="4" type="ORF">RV15_GL000962</name>
</gene>
<dbReference type="InterPro" id="IPR018709">
    <property type="entry name" value="CoA_activase_DUF2229"/>
</dbReference>
<dbReference type="SUPFAM" id="SSF53067">
    <property type="entry name" value="Actin-like ATPase domain"/>
    <property type="match status" value="2"/>
</dbReference>
<dbReference type="Proteomes" id="UP000065511">
    <property type="component" value="Chromosome"/>
</dbReference>